<feature type="region of interest" description="Disordered" evidence="1">
    <location>
        <begin position="985"/>
        <end position="1120"/>
    </location>
</feature>
<feature type="region of interest" description="Disordered" evidence="1">
    <location>
        <begin position="413"/>
        <end position="446"/>
    </location>
</feature>
<protein>
    <submittedName>
        <fullName evidence="2">Uncharacterized protein</fullName>
    </submittedName>
</protein>
<feature type="region of interest" description="Disordered" evidence="1">
    <location>
        <begin position="591"/>
        <end position="638"/>
    </location>
</feature>
<feature type="compositionally biased region" description="Polar residues" evidence="1">
    <location>
        <begin position="458"/>
        <end position="469"/>
    </location>
</feature>
<feature type="region of interest" description="Disordered" evidence="1">
    <location>
        <begin position="541"/>
        <end position="572"/>
    </location>
</feature>
<feature type="compositionally biased region" description="Low complexity" evidence="1">
    <location>
        <begin position="248"/>
        <end position="277"/>
    </location>
</feature>
<dbReference type="EMBL" id="JAACJJ010000003">
    <property type="protein sequence ID" value="KAF5328840.1"/>
    <property type="molecule type" value="Genomic_DNA"/>
</dbReference>
<feature type="compositionally biased region" description="Polar residues" evidence="1">
    <location>
        <begin position="591"/>
        <end position="604"/>
    </location>
</feature>
<feature type="region of interest" description="Disordered" evidence="1">
    <location>
        <begin position="321"/>
        <end position="343"/>
    </location>
</feature>
<comment type="caution">
    <text evidence="2">The sequence shown here is derived from an EMBL/GenBank/DDBJ whole genome shotgun (WGS) entry which is preliminary data.</text>
</comment>
<proteinExistence type="predicted"/>
<feature type="compositionally biased region" description="Low complexity" evidence="1">
    <location>
        <begin position="1094"/>
        <end position="1107"/>
    </location>
</feature>
<feature type="compositionally biased region" description="Low complexity" evidence="1">
    <location>
        <begin position="167"/>
        <end position="178"/>
    </location>
</feature>
<feature type="compositionally biased region" description="Low complexity" evidence="1">
    <location>
        <begin position="1018"/>
        <end position="1027"/>
    </location>
</feature>
<evidence type="ECO:0000313" key="2">
    <source>
        <dbReference type="EMBL" id="KAF5328840.1"/>
    </source>
</evidence>
<feature type="compositionally biased region" description="Polar residues" evidence="1">
    <location>
        <begin position="48"/>
        <end position="66"/>
    </location>
</feature>
<feature type="region of interest" description="Disordered" evidence="1">
    <location>
        <begin position="1179"/>
        <end position="1217"/>
    </location>
</feature>
<feature type="compositionally biased region" description="Low complexity" evidence="1">
    <location>
        <begin position="922"/>
        <end position="934"/>
    </location>
</feature>
<dbReference type="OrthoDB" id="3247214at2759"/>
<dbReference type="Proteomes" id="UP000567179">
    <property type="component" value="Unassembled WGS sequence"/>
</dbReference>
<feature type="compositionally biased region" description="Polar residues" evidence="1">
    <location>
        <begin position="896"/>
        <end position="921"/>
    </location>
</feature>
<feature type="region of interest" description="Disordered" evidence="1">
    <location>
        <begin position="458"/>
        <end position="501"/>
    </location>
</feature>
<feature type="compositionally biased region" description="Basic and acidic residues" evidence="1">
    <location>
        <begin position="1179"/>
        <end position="1207"/>
    </location>
</feature>
<sequence length="1217" mass="128615">MASPPQAPSSQSGTRVLSDVVDQVLRFVQQPSSNLKNPKFGSAKDLDTNLNSRFGSGSTLSRNVNYPPTPSSDAERGHEHEASPLSPSRTLVASGSSNSASSTPRSRYKPLKRTESSESTSSSASRSTVTQNRDTEERKGKGTEKGQQGKRLNVSDRLRRLGRKMQSQKSSLSSPKVSAGQLADDSENDQRPSSTIYTPATPTRSYPATREQPTSKSLENGKGKERQLRAPTAHAKLLSMVAEADEPSSNVPSSSSSRFSTSEATTPTVVQTPATPTKSLAPSPSNDDEQCRNDPPEPMTLAARIQALIAGLPFPSLSATGITTGNNLPPSSEPPSIPAASPAVPYSPDFSAFSAPLSNSPSPLPAHNYDDFNVETDAQGRPIPPPYASPLPPRERMILEEFLSSPVIMNGELPTEESETDARSAAYNDKPEAPRQGKEKPIPAPKVMRSIWSVLESMGTSMSKGQASSEPAPPASVDTPTPPPVPQRGDTNTNENESMYSDTGSSVMIYSPLIPNGAQDLPELAEAVLVVSGYPTFEVDKERAGPSTTATDAAGAVVTPPSGPNPADASSWIPSSVRQWSLVQAISTWSTTTPASSGVNTDDGSSTVAPPSTSISTTSAATPGNNQPPSGPGPTNPAVRKAWVPSTTKMSVQAMWWGYRLYLPPPVMAILSDRTLEASKRAALITSALTWFFANLPITALPPPLQPAALLLQRIAPFLGYIGAFISWSWGVIEGYDVGYGVTLTATWLLPMALIPGTWHKDEFPMSPSALGQPVPLPQILYSPAPASHRALEPVQMIQTPAGPVPARVTEFLPLPTPTSTTANSQLAPTSTSNSTPVAAAISLPSSPAPSYAADSSFPPAAGQPSPLLTPTPTPPTPVAPSRTPRPWREVELAPSTPQSMRKNIDSAMSSPTLTPSSHYQTPLLSSPAPTSSSRYHTPLWSPHVPLSPRLPSSTYSTSLTYATMPIPEPIPSTPAIPLSLLQPQMFTPIHPPPSPALHHSPPPSSQRSRSQPHSKPKSTTSTHATAPAPPVPPVTVQATQRPPGPTHKSRVSVSSRSQNRTESGSSSQLSPTPSGMPLPTHNTNPRTTVSRITGHTQTSTTTSAAHSHSHPDAAPVPVSVPIGSQLEQHLLSGPLMSPIALPDVDLPDSSASATLPMSPPVPTGTLAAAPVPVYAYSNKEERKRERDRDKARLRERARAIFRRTDSNEAGAQKAKA</sequence>
<feature type="compositionally biased region" description="Polar residues" evidence="1">
    <location>
        <begin position="489"/>
        <end position="501"/>
    </location>
</feature>
<feature type="compositionally biased region" description="Pro residues" evidence="1">
    <location>
        <begin position="382"/>
        <end position="392"/>
    </location>
</feature>
<gene>
    <name evidence="2" type="ORF">D9619_011499</name>
</gene>
<feature type="region of interest" description="Disordered" evidence="1">
    <location>
        <begin position="812"/>
        <end position="936"/>
    </location>
</feature>
<feature type="compositionally biased region" description="Low complexity" evidence="1">
    <location>
        <begin position="1052"/>
        <end position="1076"/>
    </location>
</feature>
<feature type="compositionally biased region" description="Low complexity" evidence="1">
    <location>
        <begin position="837"/>
        <end position="867"/>
    </location>
</feature>
<feature type="compositionally biased region" description="Pro residues" evidence="1">
    <location>
        <begin position="990"/>
        <end position="1005"/>
    </location>
</feature>
<feature type="region of interest" description="Disordered" evidence="1">
    <location>
        <begin position="357"/>
        <end position="392"/>
    </location>
</feature>
<feature type="compositionally biased region" description="Basic and acidic residues" evidence="1">
    <location>
        <begin position="133"/>
        <end position="144"/>
    </location>
</feature>
<reference evidence="2 3" key="1">
    <citation type="journal article" date="2020" name="ISME J.">
        <title>Uncovering the hidden diversity of litter-decomposition mechanisms in mushroom-forming fungi.</title>
        <authorList>
            <person name="Floudas D."/>
            <person name="Bentzer J."/>
            <person name="Ahren D."/>
            <person name="Johansson T."/>
            <person name="Persson P."/>
            <person name="Tunlid A."/>
        </authorList>
    </citation>
    <scope>NUCLEOTIDE SEQUENCE [LARGE SCALE GENOMIC DNA]</scope>
    <source>
        <strain evidence="2 3">CBS 101986</strain>
    </source>
</reference>
<feature type="compositionally biased region" description="Basic and acidic residues" evidence="1">
    <location>
        <begin position="219"/>
        <end position="228"/>
    </location>
</feature>
<dbReference type="AlphaFoldDB" id="A0A8H5F9K3"/>
<evidence type="ECO:0000313" key="3">
    <source>
        <dbReference type="Proteomes" id="UP000567179"/>
    </source>
</evidence>
<feature type="compositionally biased region" description="Low complexity" evidence="1">
    <location>
        <begin position="548"/>
        <end position="559"/>
    </location>
</feature>
<feature type="compositionally biased region" description="Polar residues" evidence="1">
    <location>
        <begin position="818"/>
        <end position="836"/>
    </location>
</feature>
<accession>A0A8H5F9K3</accession>
<feature type="compositionally biased region" description="Polar residues" evidence="1">
    <location>
        <begin position="1081"/>
        <end position="1092"/>
    </location>
</feature>
<feature type="compositionally biased region" description="Low complexity" evidence="1">
    <location>
        <begin position="117"/>
        <end position="128"/>
    </location>
</feature>
<feature type="compositionally biased region" description="Basic and acidic residues" evidence="1">
    <location>
        <begin position="73"/>
        <end position="82"/>
    </location>
</feature>
<feature type="region of interest" description="Disordered" evidence="1">
    <location>
        <begin position="29"/>
        <end position="297"/>
    </location>
</feature>
<feature type="compositionally biased region" description="Low complexity" evidence="1">
    <location>
        <begin position="94"/>
        <end position="105"/>
    </location>
</feature>
<feature type="compositionally biased region" description="Pro residues" evidence="1">
    <location>
        <begin position="868"/>
        <end position="879"/>
    </location>
</feature>
<feature type="compositionally biased region" description="Basic and acidic residues" evidence="1">
    <location>
        <begin position="429"/>
        <end position="441"/>
    </location>
</feature>
<evidence type="ECO:0000256" key="1">
    <source>
        <dbReference type="SAM" id="MobiDB-lite"/>
    </source>
</evidence>
<name>A0A8H5F9K3_9AGAR</name>
<keyword evidence="3" id="KW-1185">Reference proteome</keyword>
<feature type="compositionally biased region" description="Low complexity" evidence="1">
    <location>
        <begin position="605"/>
        <end position="628"/>
    </location>
</feature>
<feature type="compositionally biased region" description="Polar residues" evidence="1">
    <location>
        <begin position="191"/>
        <end position="218"/>
    </location>
</feature>
<organism evidence="2 3">
    <name type="scientific">Psilocybe cf. subviscida</name>
    <dbReference type="NCBI Taxonomy" id="2480587"/>
    <lineage>
        <taxon>Eukaryota</taxon>
        <taxon>Fungi</taxon>
        <taxon>Dikarya</taxon>
        <taxon>Basidiomycota</taxon>
        <taxon>Agaricomycotina</taxon>
        <taxon>Agaricomycetes</taxon>
        <taxon>Agaricomycetidae</taxon>
        <taxon>Agaricales</taxon>
        <taxon>Agaricineae</taxon>
        <taxon>Strophariaceae</taxon>
        <taxon>Psilocybe</taxon>
    </lineage>
</organism>